<dbReference type="AlphaFoldDB" id="A0A1D6JNR2"/>
<organism evidence="1">
    <name type="scientific">Zea mays</name>
    <name type="common">Maize</name>
    <dbReference type="NCBI Taxonomy" id="4577"/>
    <lineage>
        <taxon>Eukaryota</taxon>
        <taxon>Viridiplantae</taxon>
        <taxon>Streptophyta</taxon>
        <taxon>Embryophyta</taxon>
        <taxon>Tracheophyta</taxon>
        <taxon>Spermatophyta</taxon>
        <taxon>Magnoliopsida</taxon>
        <taxon>Liliopsida</taxon>
        <taxon>Poales</taxon>
        <taxon>Poaceae</taxon>
        <taxon>PACMAD clade</taxon>
        <taxon>Panicoideae</taxon>
        <taxon>Andropogonodae</taxon>
        <taxon>Andropogoneae</taxon>
        <taxon>Tripsacinae</taxon>
        <taxon>Zea</taxon>
    </lineage>
</organism>
<protein>
    <submittedName>
        <fullName evidence="1">Peptidase S24/S26A/S26B/S26C family protein</fullName>
    </submittedName>
</protein>
<name>A0A1D6JNR2_MAIZE</name>
<sequence length="75" mass="8569">MRTKKTEKQGIKRNYNSYRTEGQTWCNDESCLTPCRRFELQSSLLICRGRLALVYPIPRPANMGACDTGSALQQL</sequence>
<accession>A0A1D6JNR2</accession>
<evidence type="ECO:0000313" key="1">
    <source>
        <dbReference type="EMBL" id="ONL93664.1"/>
    </source>
</evidence>
<gene>
    <name evidence="1" type="ORF">ZEAMMB73_Zm00001d027672</name>
</gene>
<proteinExistence type="predicted"/>
<reference evidence="1" key="1">
    <citation type="submission" date="2015-12" db="EMBL/GenBank/DDBJ databases">
        <title>Update maize B73 reference genome by single molecule sequencing technologies.</title>
        <authorList>
            <consortium name="Maize Genome Sequencing Project"/>
            <person name="Ware D."/>
        </authorList>
    </citation>
    <scope>NUCLEOTIDE SEQUENCE [LARGE SCALE GENOMIC DNA]</scope>
    <source>
        <tissue evidence="1">Seedling</tissue>
    </source>
</reference>
<dbReference type="EMBL" id="CM007647">
    <property type="protein sequence ID" value="ONL93664.1"/>
    <property type="molecule type" value="Genomic_DNA"/>
</dbReference>